<proteinExistence type="predicted"/>
<evidence type="ECO:0000313" key="1">
    <source>
        <dbReference type="EMBL" id="QNR85556.1"/>
    </source>
</evidence>
<dbReference type="RefSeq" id="WP_190327962.1">
    <property type="nucleotide sequence ID" value="NZ_CP061171.1"/>
</dbReference>
<keyword evidence="2" id="KW-1185">Reference proteome</keyword>
<reference evidence="1 2" key="1">
    <citation type="submission" date="2020-09" db="EMBL/GenBank/DDBJ databases">
        <title>Pedobacter sp. SW-16 isolated from soil near Yeocheon.</title>
        <authorList>
            <person name="Im H.S."/>
            <person name="Joung Y."/>
            <person name="Lee S.-S."/>
        </authorList>
    </citation>
    <scope>NUCLEOTIDE SEQUENCE [LARGE SCALE GENOMIC DNA]</scope>
    <source>
        <strain evidence="1 2">SW-16</strain>
    </source>
</reference>
<dbReference type="PROSITE" id="PS51257">
    <property type="entry name" value="PROKAR_LIPOPROTEIN"/>
    <property type="match status" value="1"/>
</dbReference>
<accession>A0ABX6TKV8</accession>
<organism evidence="1 2">
    <name type="scientific">Pedobacter riviphilus</name>
    <dbReference type="NCBI Taxonomy" id="2766984"/>
    <lineage>
        <taxon>Bacteria</taxon>
        <taxon>Pseudomonadati</taxon>
        <taxon>Bacteroidota</taxon>
        <taxon>Sphingobacteriia</taxon>
        <taxon>Sphingobacteriales</taxon>
        <taxon>Sphingobacteriaceae</taxon>
        <taxon>Pedobacter</taxon>
    </lineage>
</organism>
<gene>
    <name evidence="1" type="ORF">H9N25_03515</name>
</gene>
<sequence length="531" mass="59353">MKKLFNFAAMLLLLGVVSCKKENAPIENEQNFSFSEKTSSEVSFAKILAKAVKSDESLRNFIKTESLKQFDKDHDILYQLVKNREISDGKTLREKLLGFTTAEELDKIESKLPLLTIFVPTLPGFSPEAWNQVSEIPLIAVSNTDAKNSIGLYGDGDEAKLRPTEIPGFPVIVIKQNERVRVKTDINKVASNSRSLNFNTGSTISFEFIDQAFDGSIPDVKNTSSQLLNSNKFAGVKGTVSRVAPSPNLSNPNAIDQVNVDAYNSGSEWHRDYVYYGITPSSPNGKFRNYYSEFITSFKFLTPNALGLIADQDGDPKPFPNYIDGNIPLNENGHRTPGWFDGNFEFRITVLINSKNGVGNEYVRQISVNPRDLFDLQYKFLGEVKMLFFKGNAYELETVIPKEYHPNVELIPWDLENYGTAWKFIFYEVDGTQEETKSYENTTTFAANFEVNGGVKDKIGAKFGLAATSSEKRTYSVKTMLGSDYLGEAILTFDQPIIIATSNGSYATREITNGNVLSISVEPRRNNIPIN</sequence>
<name>A0ABX6TKV8_9SPHI</name>
<protein>
    <submittedName>
        <fullName evidence="1">Uncharacterized protein</fullName>
    </submittedName>
</protein>
<dbReference type="EMBL" id="CP061171">
    <property type="protein sequence ID" value="QNR85556.1"/>
    <property type="molecule type" value="Genomic_DNA"/>
</dbReference>
<evidence type="ECO:0000313" key="2">
    <source>
        <dbReference type="Proteomes" id="UP000516439"/>
    </source>
</evidence>
<dbReference type="Proteomes" id="UP000516439">
    <property type="component" value="Chromosome"/>
</dbReference>